<sequence>MVSRKGWAALGVAFGLSACGGMGKSAEERIGDAMPPGSEVLAAKARLDALGRQQGVDLRTIETEYQARLTNRVVDCAHGYRPSMFSSSERIRTALTDKDCFTRTDAALHDWIMYRRIGALLSAPPLRPLPKTTPAMIVAADRIQGATFAERAGVAVFELSRRFQVVDIASRATISEGETDGSPPVSVSPNGRLFVAGQGSDAQVRDAATGEALATFTGVRPYQFHWVHDTGAIFWPRRPAEDGGRTRMEPVYLDFTSGRETRIPMTGMEVDRVVPVPGQAARFAVFLNNRVGTVQLRQAAQGWDAQLLSESVLSTNGWDRGAALTADGRTFFGTRESLQLVSLDAMLSRTVTLKPLRLVAAVATPDPDQVLVRGFFEGAPDMGYEDYVYSIGQRTLAKVERDRQQSGWIIYIPALQRNAVVDGSRIALLERLPVALAADVDPYLEQRAQELADMVKARRNVMLGATQQAPN</sequence>
<keyword evidence="2" id="KW-1185">Reference proteome</keyword>
<comment type="caution">
    <text evidence="1">The sequence shown here is derived from an EMBL/GenBank/DDBJ whole genome shotgun (WGS) entry which is preliminary data.</text>
</comment>
<evidence type="ECO:0000313" key="1">
    <source>
        <dbReference type="EMBL" id="MBF6025373.1"/>
    </source>
</evidence>
<protein>
    <recommendedName>
        <fullName evidence="3">Lipoprotein</fullName>
    </recommendedName>
</protein>
<accession>A0ABS0B8X8</accession>
<name>A0ABS0B8X8_9GAMM</name>
<evidence type="ECO:0000313" key="2">
    <source>
        <dbReference type="Proteomes" id="UP001429984"/>
    </source>
</evidence>
<organism evidence="1 2">
    <name type="scientific">Lysobacter niastensis</name>
    <dbReference type="NCBI Taxonomy" id="380629"/>
    <lineage>
        <taxon>Bacteria</taxon>
        <taxon>Pseudomonadati</taxon>
        <taxon>Pseudomonadota</taxon>
        <taxon>Gammaproteobacteria</taxon>
        <taxon>Lysobacterales</taxon>
        <taxon>Lysobacteraceae</taxon>
        <taxon>Lysobacter</taxon>
    </lineage>
</organism>
<dbReference type="EMBL" id="JADLZT010000008">
    <property type="protein sequence ID" value="MBF6025373.1"/>
    <property type="molecule type" value="Genomic_DNA"/>
</dbReference>
<dbReference type="RefSeq" id="WP_194931976.1">
    <property type="nucleotide sequence ID" value="NZ_JADLZT010000008.1"/>
</dbReference>
<dbReference type="SUPFAM" id="SSF50969">
    <property type="entry name" value="YVTN repeat-like/Quinoprotein amine dehydrogenase"/>
    <property type="match status" value="1"/>
</dbReference>
<dbReference type="InterPro" id="IPR011044">
    <property type="entry name" value="Quino_amine_DH_bsu"/>
</dbReference>
<proteinExistence type="predicted"/>
<reference evidence="1 2" key="1">
    <citation type="submission" date="2020-11" db="EMBL/GenBank/DDBJ databases">
        <title>Draft Genome Sequence and Secondary Metabolite Biosynthetic Potential of the Lysobacter niastensis Type strain DSM 18481.</title>
        <authorList>
            <person name="Turrini P."/>
            <person name="Artuso I."/>
            <person name="Tescari M."/>
            <person name="Lugli G.A."/>
            <person name="Frangipani E."/>
            <person name="Ventura M."/>
            <person name="Visca P."/>
        </authorList>
    </citation>
    <scope>NUCLEOTIDE SEQUENCE [LARGE SCALE GENOMIC DNA]</scope>
    <source>
        <strain evidence="1 2">DSM 18481</strain>
    </source>
</reference>
<evidence type="ECO:0008006" key="3">
    <source>
        <dbReference type="Google" id="ProtNLM"/>
    </source>
</evidence>
<gene>
    <name evidence="1" type="ORF">IU514_15170</name>
</gene>
<dbReference type="PROSITE" id="PS51257">
    <property type="entry name" value="PROKAR_LIPOPROTEIN"/>
    <property type="match status" value="1"/>
</dbReference>
<dbReference type="Proteomes" id="UP001429984">
    <property type="component" value="Unassembled WGS sequence"/>
</dbReference>